<evidence type="ECO:0000259" key="3">
    <source>
        <dbReference type="SMART" id="SM01266"/>
    </source>
</evidence>
<dbReference type="CDD" id="cd03357">
    <property type="entry name" value="LbH_MAT_GAT"/>
    <property type="match status" value="1"/>
</dbReference>
<dbReference type="SUPFAM" id="SSF51161">
    <property type="entry name" value="Trimeric LpxA-like enzymes"/>
    <property type="match status" value="1"/>
</dbReference>
<dbReference type="Pfam" id="PF00132">
    <property type="entry name" value="Hexapep"/>
    <property type="match status" value="1"/>
</dbReference>
<dbReference type="Gene3D" id="2.160.10.10">
    <property type="entry name" value="Hexapeptide repeat proteins"/>
    <property type="match status" value="1"/>
</dbReference>
<dbReference type="EMBL" id="JAPWDO010000005">
    <property type="protein sequence ID" value="KAJ5470339.1"/>
    <property type="molecule type" value="Genomic_DNA"/>
</dbReference>
<dbReference type="PANTHER" id="PTHR23416">
    <property type="entry name" value="SIALIC ACID SYNTHASE-RELATED"/>
    <property type="match status" value="1"/>
</dbReference>
<proteinExistence type="inferred from homology"/>
<reference evidence="4" key="1">
    <citation type="submission" date="2022-12" db="EMBL/GenBank/DDBJ databases">
        <authorList>
            <person name="Petersen C."/>
        </authorList>
    </citation>
    <scope>NUCLEOTIDE SEQUENCE</scope>
    <source>
        <strain evidence="4">IBT 17660</strain>
    </source>
</reference>
<gene>
    <name evidence="4" type="ORF">N7530_007696</name>
</gene>
<dbReference type="Proteomes" id="UP001147760">
    <property type="component" value="Unassembled WGS sequence"/>
</dbReference>
<organism evidence="4 5">
    <name type="scientific">Penicillium desertorum</name>
    <dbReference type="NCBI Taxonomy" id="1303715"/>
    <lineage>
        <taxon>Eukaryota</taxon>
        <taxon>Fungi</taxon>
        <taxon>Dikarya</taxon>
        <taxon>Ascomycota</taxon>
        <taxon>Pezizomycotina</taxon>
        <taxon>Eurotiomycetes</taxon>
        <taxon>Eurotiomycetidae</taxon>
        <taxon>Eurotiales</taxon>
        <taxon>Aspergillaceae</taxon>
        <taxon>Penicillium</taxon>
    </lineage>
</organism>
<reference evidence="4" key="2">
    <citation type="journal article" date="2023" name="IMA Fungus">
        <title>Comparative genomic study of the Penicillium genus elucidates a diverse pangenome and 15 lateral gene transfer events.</title>
        <authorList>
            <person name="Petersen C."/>
            <person name="Sorensen T."/>
            <person name="Nielsen M.R."/>
            <person name="Sondergaard T.E."/>
            <person name="Sorensen J.L."/>
            <person name="Fitzpatrick D.A."/>
            <person name="Frisvad J.C."/>
            <person name="Nielsen K.L."/>
        </authorList>
    </citation>
    <scope>NUCLEOTIDE SEQUENCE</scope>
    <source>
        <strain evidence="4">IBT 17660</strain>
    </source>
</reference>
<evidence type="ECO:0000256" key="1">
    <source>
        <dbReference type="ARBA" id="ARBA00007274"/>
    </source>
</evidence>
<dbReference type="GO" id="GO:0008374">
    <property type="term" value="F:O-acyltransferase activity"/>
    <property type="evidence" value="ECO:0007669"/>
    <property type="project" value="TreeGrafter"/>
</dbReference>
<dbReference type="PANTHER" id="PTHR23416:SF54">
    <property type="entry name" value="ACETYLTRANSFERASE, CYSE_LACA_LPXA_NODL FAMILY (AFU_ORTHOLOGUE AFUA_2G08430)-RELATED"/>
    <property type="match status" value="1"/>
</dbReference>
<keyword evidence="5" id="KW-1185">Reference proteome</keyword>
<dbReference type="GO" id="GO:0016407">
    <property type="term" value="F:acetyltransferase activity"/>
    <property type="evidence" value="ECO:0007669"/>
    <property type="project" value="InterPro"/>
</dbReference>
<accession>A0A9W9WMR7</accession>
<sequence>MAQSKEWQKMLRGDLYWAWDEDLQANRTRCKQACDDFNAAGAATRRRKVELWRNIVCDTRPMPPLNPDSKEDEALFEETDPFVDGPISVDHGLNFKVGKGTFLNFNLLVLDTCLITIGERVLFGPNVCLYGATHPMDPATRLGLKGPECGKEVHIEDDVWIGGSVIVLAGVRIGKGSTVGAGSVVTKVSILRYNISNSTLNGARLTSAGRSSLPLCRGNPARVIRRIETSMNPEEQQ</sequence>
<dbReference type="InterPro" id="IPR011004">
    <property type="entry name" value="Trimer_LpxA-like_sf"/>
</dbReference>
<comment type="similarity">
    <text evidence="1">Belongs to the transferase hexapeptide repeat family.</text>
</comment>
<feature type="domain" description="Maltose/galactoside acetyltransferase" evidence="3">
    <location>
        <begin position="7"/>
        <end position="61"/>
    </location>
</feature>
<protein>
    <submittedName>
        <fullName evidence="4">Maltose/galactoside acetyltransferase</fullName>
    </submittedName>
</protein>
<dbReference type="InterPro" id="IPR001451">
    <property type="entry name" value="Hexapep"/>
</dbReference>
<dbReference type="InterPro" id="IPR024688">
    <property type="entry name" value="Mac_dom"/>
</dbReference>
<comment type="caution">
    <text evidence="4">The sequence shown here is derived from an EMBL/GenBank/DDBJ whole genome shotgun (WGS) entry which is preliminary data.</text>
</comment>
<dbReference type="OrthoDB" id="25818at2759"/>
<dbReference type="SMART" id="SM01266">
    <property type="entry name" value="Mac"/>
    <property type="match status" value="1"/>
</dbReference>
<dbReference type="AlphaFoldDB" id="A0A9W9WMR7"/>
<keyword evidence="2" id="KW-0808">Transferase</keyword>
<evidence type="ECO:0000313" key="5">
    <source>
        <dbReference type="Proteomes" id="UP001147760"/>
    </source>
</evidence>
<name>A0A9W9WMR7_9EURO</name>
<evidence type="ECO:0000256" key="2">
    <source>
        <dbReference type="ARBA" id="ARBA00022679"/>
    </source>
</evidence>
<dbReference type="InterPro" id="IPR051159">
    <property type="entry name" value="Hexapeptide_acetyltransf"/>
</dbReference>
<dbReference type="Pfam" id="PF12464">
    <property type="entry name" value="Mac"/>
    <property type="match status" value="1"/>
</dbReference>
<evidence type="ECO:0000313" key="4">
    <source>
        <dbReference type="EMBL" id="KAJ5470339.1"/>
    </source>
</evidence>